<keyword evidence="3" id="KW-1185">Reference proteome</keyword>
<name>A0A8C5IGE3_JUNHY</name>
<reference evidence="2" key="2">
    <citation type="submission" date="2025-09" db="UniProtKB">
        <authorList>
            <consortium name="Ensembl"/>
        </authorList>
    </citation>
    <scope>IDENTIFICATION</scope>
</reference>
<evidence type="ECO:0000313" key="2">
    <source>
        <dbReference type="Ensembl" id="ENSJHYP00000003842.1"/>
    </source>
</evidence>
<reference evidence="2" key="1">
    <citation type="submission" date="2025-08" db="UniProtKB">
        <authorList>
            <consortium name="Ensembl"/>
        </authorList>
    </citation>
    <scope>IDENTIFICATION</scope>
</reference>
<dbReference type="AlphaFoldDB" id="A0A8C5IGE3"/>
<accession>A0A8C5IGE3</accession>
<proteinExistence type="predicted"/>
<evidence type="ECO:0000256" key="1">
    <source>
        <dbReference type="SAM" id="MobiDB-lite"/>
    </source>
</evidence>
<feature type="region of interest" description="Disordered" evidence="1">
    <location>
        <begin position="1"/>
        <end position="62"/>
    </location>
</feature>
<sequence>MQGSGVGRGMSPRESTGFPELDGAGRARVTLAGVTPTGMTPLSPHFSSKRKARHNSSQEYSWVSPSLNLRERKKQFSSHLLLLWLSVSGTHGGRLFT</sequence>
<organism evidence="2 3">
    <name type="scientific">Junco hyemalis</name>
    <name type="common">Dark-eyed junco</name>
    <dbReference type="NCBI Taxonomy" id="40217"/>
    <lineage>
        <taxon>Eukaryota</taxon>
        <taxon>Metazoa</taxon>
        <taxon>Chordata</taxon>
        <taxon>Craniata</taxon>
        <taxon>Vertebrata</taxon>
        <taxon>Euteleostomi</taxon>
        <taxon>Archelosauria</taxon>
        <taxon>Archosauria</taxon>
        <taxon>Dinosauria</taxon>
        <taxon>Saurischia</taxon>
        <taxon>Theropoda</taxon>
        <taxon>Coelurosauria</taxon>
        <taxon>Aves</taxon>
        <taxon>Neognathae</taxon>
        <taxon>Neoaves</taxon>
        <taxon>Telluraves</taxon>
        <taxon>Australaves</taxon>
        <taxon>Passeriformes</taxon>
        <taxon>Passerellidae</taxon>
        <taxon>Junco</taxon>
    </lineage>
</organism>
<evidence type="ECO:0000313" key="3">
    <source>
        <dbReference type="Proteomes" id="UP000694408"/>
    </source>
</evidence>
<dbReference type="Proteomes" id="UP000694408">
    <property type="component" value="Unplaced"/>
</dbReference>
<dbReference type="Ensembl" id="ENSJHYT00000004707.1">
    <property type="protein sequence ID" value="ENSJHYP00000003842.1"/>
    <property type="gene ID" value="ENSJHYG00000003159.1"/>
</dbReference>
<protein>
    <submittedName>
        <fullName evidence="2">Uncharacterized protein</fullName>
    </submittedName>
</protein>